<dbReference type="RefSeq" id="WP_204543918.1">
    <property type="nucleotide sequence ID" value="NZ_JAFBFI010000011.1"/>
</dbReference>
<comment type="catalytic activity">
    <reaction evidence="8">
        <text>Endonucleolytic cleavage of RNA, removing extra 3' nucleotides from tRNA precursor, generating 3' termini of tRNAs. A 3'-hydroxy group is left at the tRNA terminus and a 5'-phosphoryl group is left at the trailer molecule.</text>
        <dbReference type="EC" id="3.1.26.11"/>
    </reaction>
</comment>
<dbReference type="NCBIfam" id="NF000801">
    <property type="entry name" value="PRK00055.1-3"/>
    <property type="match status" value="1"/>
</dbReference>
<evidence type="ECO:0000256" key="2">
    <source>
        <dbReference type="ARBA" id="ARBA00022694"/>
    </source>
</evidence>
<organism evidence="9 10">
    <name type="scientific">Peribacillus deserti</name>
    <dbReference type="NCBI Taxonomy" id="673318"/>
    <lineage>
        <taxon>Bacteria</taxon>
        <taxon>Bacillati</taxon>
        <taxon>Bacillota</taxon>
        <taxon>Bacilli</taxon>
        <taxon>Bacillales</taxon>
        <taxon>Bacillaceae</taxon>
        <taxon>Peribacillus</taxon>
    </lineage>
</organism>
<reference evidence="9 10" key="1">
    <citation type="submission" date="2021-01" db="EMBL/GenBank/DDBJ databases">
        <title>Genomic Encyclopedia of Type Strains, Phase IV (KMG-IV): sequencing the most valuable type-strain genomes for metagenomic binning, comparative biology and taxonomic classification.</title>
        <authorList>
            <person name="Goeker M."/>
        </authorList>
    </citation>
    <scope>NUCLEOTIDE SEQUENCE [LARGE SCALE GENOMIC DNA]</scope>
    <source>
        <strain evidence="9 10">DSM 105482</strain>
    </source>
</reference>
<protein>
    <recommendedName>
        <fullName evidence="8">Ribonuclease Z</fullName>
        <shortName evidence="8">RNase Z</shortName>
        <ecNumber evidence="8">3.1.26.11</ecNumber>
    </recommendedName>
    <alternativeName>
        <fullName evidence="8">tRNA 3 endonuclease</fullName>
    </alternativeName>
    <alternativeName>
        <fullName evidence="8">tRNase Z</fullName>
    </alternativeName>
</protein>
<comment type="similarity">
    <text evidence="8">Belongs to the RNase Z family.</text>
</comment>
<comment type="function">
    <text evidence="8">Zinc phosphodiesterase, which displays some tRNA 3'-processing endonuclease activity. Probably involved in tRNA maturation, by removing a 3'-trailer from precursor tRNA.</text>
</comment>
<feature type="binding site" evidence="8">
    <location>
        <position position="269"/>
    </location>
    <ligand>
        <name>Zn(2+)</name>
        <dbReference type="ChEBI" id="CHEBI:29105"/>
        <label>2</label>
        <note>catalytic</note>
    </ligand>
</feature>
<evidence type="ECO:0000256" key="8">
    <source>
        <dbReference type="HAMAP-Rule" id="MF_01818"/>
    </source>
</evidence>
<dbReference type="InterPro" id="IPR013471">
    <property type="entry name" value="RNase_Z/BN"/>
</dbReference>
<feature type="binding site" evidence="8">
    <location>
        <position position="65"/>
    </location>
    <ligand>
        <name>Zn(2+)</name>
        <dbReference type="ChEBI" id="CHEBI:29105"/>
        <label>1</label>
        <note>catalytic</note>
    </ligand>
</feature>
<dbReference type="PANTHER" id="PTHR46018">
    <property type="entry name" value="ZINC PHOSPHODIESTERASE ELAC PROTEIN 1"/>
    <property type="match status" value="1"/>
</dbReference>
<evidence type="ECO:0000256" key="3">
    <source>
        <dbReference type="ARBA" id="ARBA00022722"/>
    </source>
</evidence>
<keyword evidence="6 8" id="KW-0378">Hydrolase</keyword>
<evidence type="ECO:0000256" key="7">
    <source>
        <dbReference type="ARBA" id="ARBA00022833"/>
    </source>
</evidence>
<keyword evidence="5 8" id="KW-0255">Endonuclease</keyword>
<sequence length="315" mass="35389">MDFVFLGTGAGVPAKGRNVTSIALQLLEERGAVWLFDCGEATQHQILSTPVKPRKIEKIFITHLHGDHIFGLPGFLGSRSFQGGTSELIIYGPKGISEFIHTSLRMSETHLKYPLKVIEIEEGIVFEDHQFTVEAKLLEHALPTYGFRITEQDRPGMLKAEKLREDGISPGPLYRKLKQGETVHLEDGRILNGADYLDEPQKGRIITILGDTRLCENAAILAKNADYLVHEATFAAEEERMAHDYWHSTTRQAAFTAKKAGAQNLILTHISSRYTNEAAKQLLIEAKEIFPRTMIAEDLMMVKILLNPQERKQSE</sequence>
<comment type="caution">
    <text evidence="9">The sequence shown here is derived from an EMBL/GenBank/DDBJ whole genome shotgun (WGS) entry which is preliminary data.</text>
</comment>
<feature type="binding site" evidence="8">
    <location>
        <position position="211"/>
    </location>
    <ligand>
        <name>Zn(2+)</name>
        <dbReference type="ChEBI" id="CHEBI:29105"/>
        <label>2</label>
        <note>catalytic</note>
    </ligand>
</feature>
<feature type="binding site" evidence="8">
    <location>
        <position position="67"/>
    </location>
    <ligand>
        <name>Zn(2+)</name>
        <dbReference type="ChEBI" id="CHEBI:29105"/>
        <label>2</label>
        <note>catalytic</note>
    </ligand>
</feature>
<evidence type="ECO:0000256" key="5">
    <source>
        <dbReference type="ARBA" id="ARBA00022759"/>
    </source>
</evidence>
<dbReference type="EC" id="3.1.26.11" evidence="8"/>
<dbReference type="CDD" id="cd07717">
    <property type="entry name" value="RNaseZ_ZiPD-like_MBL-fold"/>
    <property type="match status" value="1"/>
</dbReference>
<dbReference type="InterPro" id="IPR036866">
    <property type="entry name" value="RibonucZ/Hydroxyglut_hydro"/>
</dbReference>
<dbReference type="Proteomes" id="UP000823486">
    <property type="component" value="Unassembled WGS sequence"/>
</dbReference>
<dbReference type="NCBIfam" id="TIGR02651">
    <property type="entry name" value="RNase_Z"/>
    <property type="match status" value="1"/>
</dbReference>
<feature type="active site" description="Proton acceptor" evidence="8">
    <location>
        <position position="67"/>
    </location>
</feature>
<feature type="binding site" evidence="8">
    <location>
        <position position="140"/>
    </location>
    <ligand>
        <name>Zn(2+)</name>
        <dbReference type="ChEBI" id="CHEBI:29105"/>
        <label>1</label>
        <note>catalytic</note>
    </ligand>
</feature>
<feature type="binding site" evidence="8">
    <location>
        <position position="68"/>
    </location>
    <ligand>
        <name>Zn(2+)</name>
        <dbReference type="ChEBI" id="CHEBI:29105"/>
        <label>2</label>
        <note>catalytic</note>
    </ligand>
</feature>
<feature type="binding site" evidence="8">
    <location>
        <position position="63"/>
    </location>
    <ligand>
        <name>Zn(2+)</name>
        <dbReference type="ChEBI" id="CHEBI:29105"/>
        <label>1</label>
        <note>catalytic</note>
    </ligand>
</feature>
<accession>A0ABS2QJ80</accession>
<dbReference type="GO" id="GO:0042781">
    <property type="term" value="F:3'-tRNA processing endoribonuclease activity"/>
    <property type="evidence" value="ECO:0007669"/>
    <property type="project" value="UniProtKB-EC"/>
</dbReference>
<gene>
    <name evidence="8" type="primary">rnz</name>
    <name evidence="9" type="ORF">JOC77_002648</name>
</gene>
<comment type="subunit">
    <text evidence="1 8">Homodimer.</text>
</comment>
<dbReference type="HAMAP" id="MF_01818">
    <property type="entry name" value="RNase_Z_BN"/>
    <property type="match status" value="1"/>
</dbReference>
<evidence type="ECO:0000256" key="4">
    <source>
        <dbReference type="ARBA" id="ARBA00022723"/>
    </source>
</evidence>
<evidence type="ECO:0000256" key="6">
    <source>
        <dbReference type="ARBA" id="ARBA00022801"/>
    </source>
</evidence>
<evidence type="ECO:0000256" key="1">
    <source>
        <dbReference type="ARBA" id="ARBA00011738"/>
    </source>
</evidence>
<keyword evidence="7 8" id="KW-0862">Zinc</keyword>
<dbReference type="PANTHER" id="PTHR46018:SF2">
    <property type="entry name" value="ZINC PHOSPHODIESTERASE ELAC PROTEIN 1"/>
    <property type="match status" value="1"/>
</dbReference>
<keyword evidence="3 8" id="KW-0540">Nuclease</keyword>
<keyword evidence="10" id="KW-1185">Reference proteome</keyword>
<name>A0ABS2QJ80_9BACI</name>
<comment type="cofactor">
    <cofactor evidence="8">
        <name>Zn(2+)</name>
        <dbReference type="ChEBI" id="CHEBI:29105"/>
    </cofactor>
    <text evidence="8">Binds 2 Zn(2+) ions.</text>
</comment>
<feature type="binding site" evidence="8">
    <location>
        <position position="211"/>
    </location>
    <ligand>
        <name>Zn(2+)</name>
        <dbReference type="ChEBI" id="CHEBI:29105"/>
        <label>1</label>
        <note>catalytic</note>
    </ligand>
</feature>
<dbReference type="Pfam" id="PF23023">
    <property type="entry name" value="Anti-Pycsar_Apyc1"/>
    <property type="match status" value="1"/>
</dbReference>
<dbReference type="Gene3D" id="3.60.15.10">
    <property type="entry name" value="Ribonuclease Z/Hydroxyacylglutathione hydrolase-like"/>
    <property type="match status" value="1"/>
</dbReference>
<evidence type="ECO:0000313" key="9">
    <source>
        <dbReference type="EMBL" id="MBM7693208.1"/>
    </source>
</evidence>
<dbReference type="EMBL" id="JAFBFI010000011">
    <property type="protein sequence ID" value="MBM7693208.1"/>
    <property type="molecule type" value="Genomic_DNA"/>
</dbReference>
<keyword evidence="2 8" id="KW-0819">tRNA processing</keyword>
<evidence type="ECO:0000313" key="10">
    <source>
        <dbReference type="Proteomes" id="UP000823486"/>
    </source>
</evidence>
<keyword evidence="4 8" id="KW-0479">Metal-binding</keyword>
<dbReference type="SUPFAM" id="SSF56281">
    <property type="entry name" value="Metallo-hydrolase/oxidoreductase"/>
    <property type="match status" value="1"/>
</dbReference>
<dbReference type="NCBIfam" id="NF000800">
    <property type="entry name" value="PRK00055.1-1"/>
    <property type="match status" value="1"/>
</dbReference>
<proteinExistence type="inferred from homology"/>